<gene>
    <name evidence="1" type="ORF">IWW39_004343</name>
</gene>
<keyword evidence="2" id="KW-1185">Reference proteome</keyword>
<comment type="caution">
    <text evidence="1">The sequence shown here is derived from an EMBL/GenBank/DDBJ whole genome shotgun (WGS) entry which is preliminary data.</text>
</comment>
<dbReference type="Proteomes" id="UP001151516">
    <property type="component" value="Unassembled WGS sequence"/>
</dbReference>
<protein>
    <submittedName>
        <fullName evidence="1">Uncharacterized protein</fullName>
    </submittedName>
</protein>
<dbReference type="EMBL" id="JANBTX010000159">
    <property type="protein sequence ID" value="KAJ2685307.1"/>
    <property type="molecule type" value="Genomic_DNA"/>
</dbReference>
<organism evidence="1 2">
    <name type="scientific">Coemansia spiralis</name>
    <dbReference type="NCBI Taxonomy" id="417178"/>
    <lineage>
        <taxon>Eukaryota</taxon>
        <taxon>Fungi</taxon>
        <taxon>Fungi incertae sedis</taxon>
        <taxon>Zoopagomycota</taxon>
        <taxon>Kickxellomycotina</taxon>
        <taxon>Kickxellomycetes</taxon>
        <taxon>Kickxellales</taxon>
        <taxon>Kickxellaceae</taxon>
        <taxon>Coemansia</taxon>
    </lineage>
</organism>
<name>A0A9W8GHA4_9FUNG</name>
<proteinExistence type="predicted"/>
<sequence>MAQPILSPLQLLPLHVVKLIVNHVVGSSRLRYDGVQAKLRVYRELLRPLRSVSHNFRDIALSYYWKTLKINLTNKDFGDSHGYDPPLGVTDTLFHLADHFGYPTCHLAKDVTIFLDERAVFSGKALEMLCVGDYASCPFPAARKVSFIFIDDSMEEEGDDDDDDDDLAIDLAKAEANTRAFVKRIKQMAPSVSEIRIKLPDCDDFPSAVSQPLSDLVSQLFEFASCIGYNFESYDADPLHLRLDTTDSLTHIRYKSEASRGNVDEFIQLAKRNALTLQSLLLEDESGFDVLSLVRNDDGRCVTYPCLLSLYLYAFNFGREMLGRPIFRGTAPFPILRRLRILLDSPFDDDTFFRGNAATLEQLSFYLDMRSVSMLRKYQVFVPDSHPKLQAVQLSLTVDFGLESFASPAEAMEFIHTIGSGAVVLEYNVEREVDIFSSLDNHACIQVLILRTLPLELATVLNLIKSLPLLSDLHTGMPSLGPMPDGVTMDALPEYVVSQYAPMGERFRCWHFYNGHSRHCNDLETYVTCVLMLALACPNFDYAVPPSGIRNLFMERLRKEMTSDRFKPYAPRLRRLLFLGWNVKND</sequence>
<evidence type="ECO:0000313" key="1">
    <source>
        <dbReference type="EMBL" id="KAJ2685307.1"/>
    </source>
</evidence>
<evidence type="ECO:0000313" key="2">
    <source>
        <dbReference type="Proteomes" id="UP001151516"/>
    </source>
</evidence>
<accession>A0A9W8GHA4</accession>
<dbReference type="OrthoDB" id="5597219at2759"/>
<reference evidence="1" key="1">
    <citation type="submission" date="2022-07" db="EMBL/GenBank/DDBJ databases">
        <title>Phylogenomic reconstructions and comparative analyses of Kickxellomycotina fungi.</title>
        <authorList>
            <person name="Reynolds N.K."/>
            <person name="Stajich J.E."/>
            <person name="Barry K."/>
            <person name="Grigoriev I.V."/>
            <person name="Crous P."/>
            <person name="Smith M.E."/>
        </authorList>
    </citation>
    <scope>NUCLEOTIDE SEQUENCE</scope>
    <source>
        <strain evidence="1">CBS 109367</strain>
    </source>
</reference>
<dbReference type="AlphaFoldDB" id="A0A9W8GHA4"/>